<name>A0A1B1E505_9APIC</name>
<keyword evidence="4 10" id="KW-0812">Transmembrane</keyword>
<gene>
    <name evidence="11" type="ORF">PCOAH_00045470</name>
</gene>
<dbReference type="EC" id="7.1.3.1" evidence="2"/>
<protein>
    <recommendedName>
        <fullName evidence="2">H(+)-exporting diphosphatase</fullName>
        <ecNumber evidence="2">7.1.3.1</ecNumber>
    </recommendedName>
</protein>
<evidence type="ECO:0000256" key="4">
    <source>
        <dbReference type="ARBA" id="ARBA00022692"/>
    </source>
</evidence>
<feature type="transmembrane region" description="Helical" evidence="10">
    <location>
        <begin position="183"/>
        <end position="202"/>
    </location>
</feature>
<feature type="transmembrane region" description="Helical" evidence="10">
    <location>
        <begin position="597"/>
        <end position="616"/>
    </location>
</feature>
<dbReference type="NCBIfam" id="NF001960">
    <property type="entry name" value="PRK00733.3-5"/>
    <property type="match status" value="1"/>
</dbReference>
<keyword evidence="8" id="KW-0406">Ion transport</keyword>
<dbReference type="VEuPathDB" id="PlasmoDB:PCOAH_00045470"/>
<dbReference type="Proteomes" id="UP000092716">
    <property type="component" value="Chromosome 12"/>
</dbReference>
<feature type="transmembrane region" description="Helical" evidence="10">
    <location>
        <begin position="148"/>
        <end position="171"/>
    </location>
</feature>
<dbReference type="RefSeq" id="XP_019916783.1">
    <property type="nucleotide sequence ID" value="XM_020061331.1"/>
</dbReference>
<evidence type="ECO:0000256" key="8">
    <source>
        <dbReference type="ARBA" id="ARBA00023065"/>
    </source>
</evidence>
<feature type="transmembrane region" description="Helical" evidence="10">
    <location>
        <begin position="534"/>
        <end position="552"/>
    </location>
</feature>
<dbReference type="GO" id="GO:0009678">
    <property type="term" value="F:diphosphate hydrolysis-driven proton transmembrane transporter activity"/>
    <property type="evidence" value="ECO:0007669"/>
    <property type="project" value="UniProtKB-EC"/>
</dbReference>
<dbReference type="AlphaFoldDB" id="A0A1B1E505"/>
<feature type="transmembrane region" description="Helical" evidence="10">
    <location>
        <begin position="696"/>
        <end position="716"/>
    </location>
</feature>
<dbReference type="PANTHER" id="PTHR31998">
    <property type="entry name" value="K(+)-INSENSITIVE PYROPHOSPHATE-ENERGIZED PROTON PUMP"/>
    <property type="match status" value="1"/>
</dbReference>
<organism evidence="11 12">
    <name type="scientific">Plasmodium coatneyi</name>
    <dbReference type="NCBI Taxonomy" id="208452"/>
    <lineage>
        <taxon>Eukaryota</taxon>
        <taxon>Sar</taxon>
        <taxon>Alveolata</taxon>
        <taxon>Apicomplexa</taxon>
        <taxon>Aconoidasida</taxon>
        <taxon>Haemosporida</taxon>
        <taxon>Plasmodiidae</taxon>
        <taxon>Plasmodium</taxon>
    </lineage>
</organism>
<dbReference type="GO" id="GO:0012505">
    <property type="term" value="C:endomembrane system"/>
    <property type="evidence" value="ECO:0007669"/>
    <property type="project" value="UniProtKB-SubCell"/>
</dbReference>
<dbReference type="KEGG" id="pcot:PCOAH_00045470"/>
<dbReference type="InterPro" id="IPR004131">
    <property type="entry name" value="PPase-energised_H-pump"/>
</dbReference>
<keyword evidence="9 10" id="KW-0472">Membrane</keyword>
<accession>A0A1B1E505</accession>
<evidence type="ECO:0000256" key="6">
    <source>
        <dbReference type="ARBA" id="ARBA00022967"/>
    </source>
</evidence>
<dbReference type="GO" id="GO:0004427">
    <property type="term" value="F:inorganic diphosphate phosphatase activity"/>
    <property type="evidence" value="ECO:0007669"/>
    <property type="project" value="InterPro"/>
</dbReference>
<feature type="transmembrane region" description="Helical" evidence="10">
    <location>
        <begin position="12"/>
        <end position="36"/>
    </location>
</feature>
<keyword evidence="6" id="KW-1278">Translocase</keyword>
<dbReference type="PIRSF" id="PIRSF001265">
    <property type="entry name" value="H+-PPase"/>
    <property type="match status" value="1"/>
</dbReference>
<feature type="transmembrane region" description="Helical" evidence="10">
    <location>
        <begin position="365"/>
        <end position="385"/>
    </location>
</feature>
<dbReference type="GeneID" id="30911278"/>
<dbReference type="Pfam" id="PF03030">
    <property type="entry name" value="H_PPase"/>
    <property type="match status" value="1"/>
</dbReference>
<evidence type="ECO:0000313" key="12">
    <source>
        <dbReference type="Proteomes" id="UP000092716"/>
    </source>
</evidence>
<feature type="transmembrane region" description="Helical" evidence="10">
    <location>
        <begin position="290"/>
        <end position="311"/>
    </location>
</feature>
<keyword evidence="7 10" id="KW-1133">Transmembrane helix</keyword>
<sequence>MQFAPSYATMYLCYVLLFIPPLVGLIFSIIECLWVSRININGPEDKVDKVEDGLVQVDKMKEIASYIAEGANAFLAKEYQYLTVFIVVFSVLLALFVSYYTAISFVLGCLTSILCGYIGMKIAVYANVRTTNETWKSLDKGFQVTLNAGTVMGFSLVSFSIIALGLLIYVYKNFVFKGVMLESSIYKVIAGFGLGGSSIALFSRVGGGIYTKAADVGADLSGKNEYGIPEDDIRNPACIADNVGDNVGDMAGMGADLFGSLAESLCAALVIGSSVLSLKEGSNANINHCILYPLTFCSVSIIVSMITFFIVTRSVKVVEKKDVEKTLKYLLFVSTILQSIAIVVIGYFSFPLSVKYNVLKEIQRWKIIVPALVGLWSGLIIGFTTEFYTSYSFSPVQEIANTQKVSAATGIIYGLSLGYKSTFIPIICLSTTLGVSYGLCDTYGIALAAVGMLSTLCICLTIDAYGPISDNAGGIAEMAGLPSEVRARTDILDAAGNTTAAIGKGFAIGSAALVAFALFGAYASSANLRHVNILNPWVIIGLLIGAMLPYLFSALTMKSVAIAANSVLNECLEQFPLILADKQKPDYDKCIKISTDASLRQMIVPGLISVFSPLIIGGLMGKYATAGLLVGIILSGIQLAFSSTNSGGAWDNAKKYIESGALGTEHCKGSSAHKNSVIGDTVGDPLKDTSGPSLNILIKLSAITSLVFAGVIANNFTSRRGGPIWL</sequence>
<dbReference type="EMBL" id="CP016250">
    <property type="protein sequence ID" value="ANQ10088.1"/>
    <property type="molecule type" value="Genomic_DNA"/>
</dbReference>
<keyword evidence="5" id="KW-0460">Magnesium</keyword>
<evidence type="ECO:0000256" key="5">
    <source>
        <dbReference type="ARBA" id="ARBA00022842"/>
    </source>
</evidence>
<dbReference type="OrthoDB" id="5210at2759"/>
<feature type="transmembrane region" description="Helical" evidence="10">
    <location>
        <begin position="501"/>
        <end position="522"/>
    </location>
</feature>
<comment type="subcellular location">
    <subcellularLocation>
        <location evidence="1">Endomembrane system</location>
        <topology evidence="1">Multi-pass membrane protein</topology>
    </subcellularLocation>
</comment>
<evidence type="ECO:0000256" key="9">
    <source>
        <dbReference type="ARBA" id="ARBA00023136"/>
    </source>
</evidence>
<proteinExistence type="inferred from homology"/>
<feature type="transmembrane region" description="Helical" evidence="10">
    <location>
        <begin position="79"/>
        <end position="98"/>
    </location>
</feature>
<feature type="transmembrane region" description="Helical" evidence="10">
    <location>
        <begin position="257"/>
        <end position="278"/>
    </location>
</feature>
<feature type="transmembrane region" description="Helical" evidence="10">
    <location>
        <begin position="105"/>
        <end position="128"/>
    </location>
</feature>
<keyword evidence="12" id="KW-1185">Reference proteome</keyword>
<keyword evidence="3" id="KW-0813">Transport</keyword>
<feature type="transmembrane region" description="Helical" evidence="10">
    <location>
        <begin position="331"/>
        <end position="353"/>
    </location>
</feature>
<feature type="transmembrane region" description="Helical" evidence="10">
    <location>
        <begin position="623"/>
        <end position="641"/>
    </location>
</feature>
<dbReference type="HAMAP" id="MF_01129">
    <property type="entry name" value="PPase_energized_pump"/>
    <property type="match status" value="1"/>
</dbReference>
<reference evidence="12" key="1">
    <citation type="submission" date="2016-06" db="EMBL/GenBank/DDBJ databases">
        <title>First high quality genome sequence of Plasmodium coatneyi using continuous long reads from single molecule, real-time sequencing.</title>
        <authorList>
            <person name="Chien J.-T."/>
            <person name="Pakala S.B."/>
            <person name="Geraldo J.A."/>
            <person name="Lapp S.A."/>
            <person name="Barnwell J.W."/>
            <person name="Kissinger J.C."/>
            <person name="Galinski M.R."/>
            <person name="Humphrey J.C."/>
        </authorList>
    </citation>
    <scope>NUCLEOTIDE SEQUENCE [LARGE SCALE GENOMIC DNA]</scope>
    <source>
        <strain evidence="12">Hackeri</strain>
    </source>
</reference>
<evidence type="ECO:0000256" key="7">
    <source>
        <dbReference type="ARBA" id="ARBA00022989"/>
    </source>
</evidence>
<feature type="transmembrane region" description="Helical" evidence="10">
    <location>
        <begin position="447"/>
        <end position="468"/>
    </location>
</feature>
<dbReference type="NCBIfam" id="TIGR01104">
    <property type="entry name" value="V_PPase"/>
    <property type="match status" value="1"/>
</dbReference>
<evidence type="ECO:0000256" key="1">
    <source>
        <dbReference type="ARBA" id="ARBA00004127"/>
    </source>
</evidence>
<evidence type="ECO:0000256" key="2">
    <source>
        <dbReference type="ARBA" id="ARBA00013242"/>
    </source>
</evidence>
<evidence type="ECO:0000256" key="3">
    <source>
        <dbReference type="ARBA" id="ARBA00022448"/>
    </source>
</evidence>
<dbReference type="GO" id="GO:0016020">
    <property type="term" value="C:membrane"/>
    <property type="evidence" value="ECO:0007669"/>
    <property type="project" value="InterPro"/>
</dbReference>
<evidence type="ECO:0000256" key="10">
    <source>
        <dbReference type="SAM" id="Phobius"/>
    </source>
</evidence>
<evidence type="ECO:0000313" key="11">
    <source>
        <dbReference type="EMBL" id="ANQ10088.1"/>
    </source>
</evidence>